<evidence type="ECO:0000313" key="2">
    <source>
        <dbReference type="EMBL" id="MQM23137.1"/>
    </source>
</evidence>
<dbReference type="OrthoDB" id="629495at2759"/>
<evidence type="ECO:0000313" key="3">
    <source>
        <dbReference type="Proteomes" id="UP000652761"/>
    </source>
</evidence>
<sequence length="312" mass="34633">MNFDVPYEDVVRGAPSGSSYGRRMSRGRGSSTTSGWGQFTPPPPTVVVPEVEDVASLQKGGGNFYGGTLREVWINRKNAQRVCQSPDPTLWRERAPTWMRRDYWEGLCNIWAVERWQETSTTMKVNRAINLEANKHTSGSVSFATHQSRLEKELKWPPTFQEVFDKTHKKKGTDQYISDRALEVAESYCQQMTEKYIGEEEQLQLDPEVWVAASGAPKKGHVYGFGHSMDTRRVLSGASSSGSQATSACTTPGALGTSSSEMMGFIRNENSGLESRLVHTMHTQASDPVQAQLSHAISQVIAQVNIPPQSIF</sequence>
<organism evidence="2 3">
    <name type="scientific">Colocasia esculenta</name>
    <name type="common">Wild taro</name>
    <name type="synonym">Arum esculentum</name>
    <dbReference type="NCBI Taxonomy" id="4460"/>
    <lineage>
        <taxon>Eukaryota</taxon>
        <taxon>Viridiplantae</taxon>
        <taxon>Streptophyta</taxon>
        <taxon>Embryophyta</taxon>
        <taxon>Tracheophyta</taxon>
        <taxon>Spermatophyta</taxon>
        <taxon>Magnoliopsida</taxon>
        <taxon>Liliopsida</taxon>
        <taxon>Araceae</taxon>
        <taxon>Aroideae</taxon>
        <taxon>Colocasieae</taxon>
        <taxon>Colocasia</taxon>
    </lineage>
</organism>
<proteinExistence type="predicted"/>
<reference evidence="2" key="1">
    <citation type="submission" date="2017-07" db="EMBL/GenBank/DDBJ databases">
        <title>Taro Niue Genome Assembly and Annotation.</title>
        <authorList>
            <person name="Atibalentja N."/>
            <person name="Keating K."/>
            <person name="Fields C.J."/>
        </authorList>
    </citation>
    <scope>NUCLEOTIDE SEQUENCE</scope>
    <source>
        <strain evidence="2">Niue_2</strain>
        <tissue evidence="2">Leaf</tissue>
    </source>
</reference>
<comment type="caution">
    <text evidence="2">The sequence shown here is derived from an EMBL/GenBank/DDBJ whole genome shotgun (WGS) entry which is preliminary data.</text>
</comment>
<name>A0A843XWL2_COLES</name>
<feature type="compositionally biased region" description="Low complexity" evidence="1">
    <location>
        <begin position="16"/>
        <end position="37"/>
    </location>
</feature>
<protein>
    <submittedName>
        <fullName evidence="2">Uncharacterized protein</fullName>
    </submittedName>
</protein>
<dbReference type="Pfam" id="PF03004">
    <property type="entry name" value="Transposase_24"/>
    <property type="match status" value="1"/>
</dbReference>
<dbReference type="AlphaFoldDB" id="A0A843XWL2"/>
<feature type="region of interest" description="Disordered" evidence="1">
    <location>
        <begin position="235"/>
        <end position="260"/>
    </location>
</feature>
<feature type="compositionally biased region" description="Low complexity" evidence="1">
    <location>
        <begin position="236"/>
        <end position="251"/>
    </location>
</feature>
<gene>
    <name evidence="2" type="ORF">Taro_056199</name>
</gene>
<dbReference type="Proteomes" id="UP000652761">
    <property type="component" value="Unassembled WGS sequence"/>
</dbReference>
<accession>A0A843XWL2</accession>
<dbReference type="EMBL" id="NMUH01015160">
    <property type="protein sequence ID" value="MQM23137.1"/>
    <property type="molecule type" value="Genomic_DNA"/>
</dbReference>
<evidence type="ECO:0000256" key="1">
    <source>
        <dbReference type="SAM" id="MobiDB-lite"/>
    </source>
</evidence>
<keyword evidence="3" id="KW-1185">Reference proteome</keyword>
<feature type="region of interest" description="Disordered" evidence="1">
    <location>
        <begin position="14"/>
        <end position="43"/>
    </location>
</feature>
<dbReference type="InterPro" id="IPR004252">
    <property type="entry name" value="Probable_transposase_24"/>
</dbReference>